<dbReference type="OrthoDB" id="239512at2"/>
<evidence type="ECO:0000256" key="1">
    <source>
        <dbReference type="SAM" id="Coils"/>
    </source>
</evidence>
<proteinExistence type="predicted"/>
<gene>
    <name evidence="4" type="ORF">Pan241w_53920</name>
</gene>
<evidence type="ECO:0000313" key="4">
    <source>
        <dbReference type="EMBL" id="QDT45272.1"/>
    </source>
</evidence>
<keyword evidence="1" id="KW-0175">Coiled coil</keyword>
<dbReference type="PROSITE" id="PS50234">
    <property type="entry name" value="VWFA"/>
    <property type="match status" value="1"/>
</dbReference>
<dbReference type="CDD" id="cd00198">
    <property type="entry name" value="vWFA"/>
    <property type="match status" value="1"/>
</dbReference>
<sequence length="631" mass="71363">MTRGILLMARARDYSAFFTSLIVHAVILFAMGMIHHHLTENQPEVAIETIFDDVRDQAEFEQVLETDLSVSENLSVTSGGTVSTNVGATSAPAISSQKIEKSESLKEPEIKITAGEITAPGDDILGEDLGVGEVTGEVGAVVEGYGTAMSRISKELIRIMREEKILVVWLFDESGSMKDDQKEIRDNFNKIYGELGIAAKQESKTRSRDQTLQTAILSYGAGVHVHTAKPTTDLKEVQDAITKIPIDESGLENMCQTVSATIDKYTVMARRTDRRLCLVLVTDESGDDGAAVEEVITRAKRLKTPIYILGRESVFGYPYARQKWTDPKYNLPFWIQINRGPETAFPESLQYDGLHGRWDAFSAGFGPYEQVRIARETGGIFFVLPGKEQRLAGAGSDQQRQYRFQDMKEYQPLLLSRRDYDASRSASKFRTAIWKVIVTMNPHLDKQLNVRELYYPLKKQEFYAIGSKEVPKAIRAMGLLQKSVDILESIKPLRAQEKSSRWRAAYDLTLAQCLAYRVRLFQFCLAMDQHAKNMPVPKEKKSNVWNVRRGKKMLPPDPEQVKLTKVSVEQLDEQLKKAEAQYKFVMKEHAGTPWAQRAQFELGQGFGMYFAEGFRSPLYDQKRKEIKVPKL</sequence>
<evidence type="ECO:0000313" key="5">
    <source>
        <dbReference type="Proteomes" id="UP000317171"/>
    </source>
</evidence>
<dbReference type="KEGG" id="gaz:Pan241w_53920"/>
<organism evidence="4 5">
    <name type="scientific">Gimesia alba</name>
    <dbReference type="NCBI Taxonomy" id="2527973"/>
    <lineage>
        <taxon>Bacteria</taxon>
        <taxon>Pseudomonadati</taxon>
        <taxon>Planctomycetota</taxon>
        <taxon>Planctomycetia</taxon>
        <taxon>Planctomycetales</taxon>
        <taxon>Planctomycetaceae</taxon>
        <taxon>Gimesia</taxon>
    </lineage>
</organism>
<keyword evidence="5" id="KW-1185">Reference proteome</keyword>
<keyword evidence="2" id="KW-0812">Transmembrane</keyword>
<dbReference type="SUPFAM" id="SSF53300">
    <property type="entry name" value="vWA-like"/>
    <property type="match status" value="1"/>
</dbReference>
<feature type="coiled-coil region" evidence="1">
    <location>
        <begin position="561"/>
        <end position="588"/>
    </location>
</feature>
<dbReference type="Proteomes" id="UP000317171">
    <property type="component" value="Chromosome"/>
</dbReference>
<protein>
    <recommendedName>
        <fullName evidence="3">VWFA domain-containing protein</fullName>
    </recommendedName>
</protein>
<dbReference type="EMBL" id="CP036269">
    <property type="protein sequence ID" value="QDT45272.1"/>
    <property type="molecule type" value="Genomic_DNA"/>
</dbReference>
<dbReference type="AlphaFoldDB" id="A0A517RN72"/>
<feature type="transmembrane region" description="Helical" evidence="2">
    <location>
        <begin position="14"/>
        <end position="34"/>
    </location>
</feature>
<evidence type="ECO:0000256" key="2">
    <source>
        <dbReference type="SAM" id="Phobius"/>
    </source>
</evidence>
<dbReference type="InterPro" id="IPR002035">
    <property type="entry name" value="VWF_A"/>
</dbReference>
<name>A0A517RN72_9PLAN</name>
<evidence type="ECO:0000259" key="3">
    <source>
        <dbReference type="PROSITE" id="PS50234"/>
    </source>
</evidence>
<reference evidence="4 5" key="1">
    <citation type="submission" date="2019-02" db="EMBL/GenBank/DDBJ databases">
        <title>Deep-cultivation of Planctomycetes and their phenomic and genomic characterization uncovers novel biology.</title>
        <authorList>
            <person name="Wiegand S."/>
            <person name="Jogler M."/>
            <person name="Boedeker C."/>
            <person name="Pinto D."/>
            <person name="Vollmers J."/>
            <person name="Rivas-Marin E."/>
            <person name="Kohn T."/>
            <person name="Peeters S.H."/>
            <person name="Heuer A."/>
            <person name="Rast P."/>
            <person name="Oberbeckmann S."/>
            <person name="Bunk B."/>
            <person name="Jeske O."/>
            <person name="Meyerdierks A."/>
            <person name="Storesund J.E."/>
            <person name="Kallscheuer N."/>
            <person name="Luecker S."/>
            <person name="Lage O.M."/>
            <person name="Pohl T."/>
            <person name="Merkel B.J."/>
            <person name="Hornburger P."/>
            <person name="Mueller R.-W."/>
            <person name="Bruemmer F."/>
            <person name="Labrenz M."/>
            <person name="Spormann A.M."/>
            <person name="Op den Camp H."/>
            <person name="Overmann J."/>
            <person name="Amann R."/>
            <person name="Jetten M.S.M."/>
            <person name="Mascher T."/>
            <person name="Medema M.H."/>
            <person name="Devos D.P."/>
            <person name="Kaster A.-K."/>
            <person name="Ovreas L."/>
            <person name="Rohde M."/>
            <person name="Galperin M.Y."/>
            <person name="Jogler C."/>
        </authorList>
    </citation>
    <scope>NUCLEOTIDE SEQUENCE [LARGE SCALE GENOMIC DNA]</scope>
    <source>
        <strain evidence="4 5">Pan241w</strain>
    </source>
</reference>
<keyword evidence="2" id="KW-0472">Membrane</keyword>
<feature type="domain" description="VWFA" evidence="3">
    <location>
        <begin position="166"/>
        <end position="310"/>
    </location>
</feature>
<keyword evidence="2" id="KW-1133">Transmembrane helix</keyword>
<accession>A0A517RN72</accession>
<dbReference type="Gene3D" id="3.40.50.410">
    <property type="entry name" value="von Willebrand factor, type A domain"/>
    <property type="match status" value="1"/>
</dbReference>
<dbReference type="Pfam" id="PF00092">
    <property type="entry name" value="VWA"/>
    <property type="match status" value="1"/>
</dbReference>
<dbReference type="InterPro" id="IPR036465">
    <property type="entry name" value="vWFA_dom_sf"/>
</dbReference>